<dbReference type="InterPro" id="IPR013078">
    <property type="entry name" value="His_Pase_superF_clade-1"/>
</dbReference>
<feature type="binding site" evidence="4">
    <location>
        <begin position="16"/>
        <end position="23"/>
    </location>
    <ligand>
        <name>substrate</name>
    </ligand>
</feature>
<evidence type="ECO:0000313" key="5">
    <source>
        <dbReference type="EMBL" id="TDT16552.1"/>
    </source>
</evidence>
<evidence type="ECO:0000256" key="4">
    <source>
        <dbReference type="PIRSR" id="PIRSR613078-2"/>
    </source>
</evidence>
<feature type="binding site" evidence="4">
    <location>
        <position position="68"/>
    </location>
    <ligand>
        <name>substrate</name>
    </ligand>
</feature>
<dbReference type="PANTHER" id="PTHR48100:SF1">
    <property type="entry name" value="HISTIDINE PHOSPHATASE FAMILY PROTEIN-RELATED"/>
    <property type="match status" value="1"/>
</dbReference>
<keyword evidence="2" id="KW-0413">Isomerase</keyword>
<sequence length="215" mass="23788">MRTTETDANVDLVLVRHGQSEWNAVRRWQGTADPPLTELGRDQAKAQAEWLAELGDEWAGVWASPLERAAHTAAIIADHLGLPAPLHDVRLEEAYAGEWEGMTPTEIEREWPGYLTRNDRPPSFEPDPVVRERAWSALVEIADAAVGRGSALVVTHSGLMRRVSELHGYGEVAVPNLGGYRLATELDGDGWRVTDLKVFEPLIASPARPHRTHVD</sequence>
<dbReference type="Proteomes" id="UP000294558">
    <property type="component" value="Unassembled WGS sequence"/>
</dbReference>
<gene>
    <name evidence="5" type="ORF">BDK89_2143</name>
</gene>
<keyword evidence="1" id="KW-0324">Glycolysis</keyword>
<accession>A0A4R7HZ85</accession>
<evidence type="ECO:0000313" key="6">
    <source>
        <dbReference type="Proteomes" id="UP000294558"/>
    </source>
</evidence>
<reference evidence="5 6" key="1">
    <citation type="submission" date="2019-03" db="EMBL/GenBank/DDBJ databases">
        <title>Sequencing the genomes of 1000 actinobacteria strains.</title>
        <authorList>
            <person name="Klenk H.-P."/>
        </authorList>
    </citation>
    <scope>NUCLEOTIDE SEQUENCE [LARGE SCALE GENOMIC DNA]</scope>
    <source>
        <strain evidence="5 6">DSM 18936</strain>
    </source>
</reference>
<evidence type="ECO:0000256" key="1">
    <source>
        <dbReference type="ARBA" id="ARBA00023152"/>
    </source>
</evidence>
<comment type="caution">
    <text evidence="5">The sequence shown here is derived from an EMBL/GenBank/DDBJ whole genome shotgun (WGS) entry which is preliminary data.</text>
</comment>
<dbReference type="PANTHER" id="PTHR48100">
    <property type="entry name" value="BROAD-SPECIFICITY PHOSPHATASE YOR283W-RELATED"/>
    <property type="match status" value="1"/>
</dbReference>
<dbReference type="Pfam" id="PF00300">
    <property type="entry name" value="His_Phos_1"/>
    <property type="match status" value="1"/>
</dbReference>
<dbReference type="Gene3D" id="3.40.50.1240">
    <property type="entry name" value="Phosphoglycerate mutase-like"/>
    <property type="match status" value="1"/>
</dbReference>
<feature type="active site" description="Proton donor/acceptor" evidence="3">
    <location>
        <position position="93"/>
    </location>
</feature>
<dbReference type="GO" id="GO:0005737">
    <property type="term" value="C:cytoplasm"/>
    <property type="evidence" value="ECO:0007669"/>
    <property type="project" value="TreeGrafter"/>
</dbReference>
<dbReference type="InterPro" id="IPR050275">
    <property type="entry name" value="PGM_Phosphatase"/>
</dbReference>
<proteinExistence type="predicted"/>
<name>A0A4R7HZ85_9ACTN</name>
<dbReference type="RefSeq" id="WP_166657514.1">
    <property type="nucleotide sequence ID" value="NZ_SOAU01000001.1"/>
</dbReference>
<feature type="active site" description="Tele-phosphohistidine intermediate" evidence="3">
    <location>
        <position position="17"/>
    </location>
</feature>
<dbReference type="GO" id="GO:0016791">
    <property type="term" value="F:phosphatase activity"/>
    <property type="evidence" value="ECO:0007669"/>
    <property type="project" value="TreeGrafter"/>
</dbReference>
<dbReference type="PROSITE" id="PS00175">
    <property type="entry name" value="PG_MUTASE"/>
    <property type="match status" value="1"/>
</dbReference>
<dbReference type="CDD" id="cd07067">
    <property type="entry name" value="HP_PGM_like"/>
    <property type="match status" value="1"/>
</dbReference>
<dbReference type="InterPro" id="IPR029033">
    <property type="entry name" value="His_PPase_superfam"/>
</dbReference>
<keyword evidence="6" id="KW-1185">Reference proteome</keyword>
<dbReference type="InterPro" id="IPR001345">
    <property type="entry name" value="PG/BPGM_mutase_AS"/>
</dbReference>
<evidence type="ECO:0000256" key="3">
    <source>
        <dbReference type="PIRSR" id="PIRSR613078-1"/>
    </source>
</evidence>
<evidence type="ECO:0000256" key="2">
    <source>
        <dbReference type="ARBA" id="ARBA00023235"/>
    </source>
</evidence>
<dbReference type="AlphaFoldDB" id="A0A4R7HZ85"/>
<dbReference type="SUPFAM" id="SSF53254">
    <property type="entry name" value="Phosphoglycerate mutase-like"/>
    <property type="match status" value="1"/>
</dbReference>
<organism evidence="5 6">
    <name type="scientific">Ilumatobacter fluminis</name>
    <dbReference type="NCBI Taxonomy" id="467091"/>
    <lineage>
        <taxon>Bacteria</taxon>
        <taxon>Bacillati</taxon>
        <taxon>Actinomycetota</taxon>
        <taxon>Acidimicrobiia</taxon>
        <taxon>Acidimicrobiales</taxon>
        <taxon>Ilumatobacteraceae</taxon>
        <taxon>Ilumatobacter</taxon>
    </lineage>
</organism>
<dbReference type="SMART" id="SM00855">
    <property type="entry name" value="PGAM"/>
    <property type="match status" value="1"/>
</dbReference>
<protein>
    <submittedName>
        <fullName evidence="5">Putative phosphoglycerate mutase</fullName>
    </submittedName>
</protein>
<dbReference type="EMBL" id="SOAU01000001">
    <property type="protein sequence ID" value="TDT16552.1"/>
    <property type="molecule type" value="Genomic_DNA"/>
</dbReference>